<dbReference type="EC" id="5.2.1.8" evidence="1"/>
<dbReference type="CDD" id="cd00317">
    <property type="entry name" value="cyclophilin"/>
    <property type="match status" value="1"/>
</dbReference>
<dbReference type="SUPFAM" id="SSF50891">
    <property type="entry name" value="Cyclophilin-like"/>
    <property type="match status" value="1"/>
</dbReference>
<dbReference type="PROSITE" id="PS50072">
    <property type="entry name" value="CSA_PPIASE_2"/>
    <property type="match status" value="1"/>
</dbReference>
<feature type="domain" description="PPIase cyclophilin-type" evidence="5">
    <location>
        <begin position="102"/>
        <end position="255"/>
    </location>
</feature>
<evidence type="ECO:0000256" key="2">
    <source>
        <dbReference type="ARBA" id="ARBA00023110"/>
    </source>
</evidence>
<dbReference type="InterPro" id="IPR002130">
    <property type="entry name" value="Cyclophilin-type_PPIase_dom"/>
</dbReference>
<dbReference type="PANTHER" id="PTHR43246">
    <property type="entry name" value="PEPTIDYL-PROLYL CIS-TRANS ISOMERASE CYP38, CHLOROPLASTIC"/>
    <property type="match status" value="1"/>
</dbReference>
<evidence type="ECO:0000256" key="4">
    <source>
        <dbReference type="SAM" id="Phobius"/>
    </source>
</evidence>
<sequence length="256" mass="26508">MSKSPIGKSSDRERLARFAAKQELEATKASRRKKDNRLAVLVSVLAVAIAIGSQLTYSALVPKPEASAPEVSPTPPSAAIPDVAIAENRTWTGTMAVGEATLDLELDGSLAPQAVANFIDLAGKDFFSGITCHRLTTENIFVLQCGKSDEGGPDYTFGPIENAPADNVYVKGTLAMARVSSDDLGPEGAANSMSSQFFIVYDDSTIGADEAGGYTVFGKITGGLDALQPVFDAGVEGGGPDGPPALETKLGAIKLG</sequence>
<evidence type="ECO:0000256" key="1">
    <source>
        <dbReference type="ARBA" id="ARBA00013194"/>
    </source>
</evidence>
<reference evidence="6" key="1">
    <citation type="submission" date="2020-05" db="EMBL/GenBank/DDBJ databases">
        <authorList>
            <person name="Chiriac C."/>
            <person name="Salcher M."/>
            <person name="Ghai R."/>
            <person name="Kavagutti S V."/>
        </authorList>
    </citation>
    <scope>NUCLEOTIDE SEQUENCE</scope>
</reference>
<protein>
    <recommendedName>
        <fullName evidence="1">peptidylprolyl isomerase</fullName>
        <ecNumber evidence="1">5.2.1.8</ecNumber>
    </recommendedName>
</protein>
<evidence type="ECO:0000256" key="3">
    <source>
        <dbReference type="ARBA" id="ARBA00023235"/>
    </source>
</evidence>
<dbReference type="Pfam" id="PF00160">
    <property type="entry name" value="Pro_isomerase"/>
    <property type="match status" value="1"/>
</dbReference>
<dbReference type="InterPro" id="IPR044665">
    <property type="entry name" value="E_coli_cyclophilin_A-like"/>
</dbReference>
<organism evidence="6">
    <name type="scientific">freshwater metagenome</name>
    <dbReference type="NCBI Taxonomy" id="449393"/>
    <lineage>
        <taxon>unclassified sequences</taxon>
        <taxon>metagenomes</taxon>
        <taxon>ecological metagenomes</taxon>
    </lineage>
</organism>
<keyword evidence="2" id="KW-0697">Rotamase</keyword>
<dbReference type="EMBL" id="CAEZSX010000040">
    <property type="protein sequence ID" value="CAB4552027.1"/>
    <property type="molecule type" value="Genomic_DNA"/>
</dbReference>
<keyword evidence="4" id="KW-0472">Membrane</keyword>
<name>A0A6J6CL33_9ZZZZ</name>
<dbReference type="GO" id="GO:0003755">
    <property type="term" value="F:peptidyl-prolyl cis-trans isomerase activity"/>
    <property type="evidence" value="ECO:0007669"/>
    <property type="project" value="UniProtKB-KW"/>
</dbReference>
<keyword evidence="4" id="KW-1133">Transmembrane helix</keyword>
<dbReference type="InterPro" id="IPR029000">
    <property type="entry name" value="Cyclophilin-like_dom_sf"/>
</dbReference>
<evidence type="ECO:0000313" key="6">
    <source>
        <dbReference type="EMBL" id="CAB4552027.1"/>
    </source>
</evidence>
<proteinExistence type="predicted"/>
<keyword evidence="3" id="KW-0413">Isomerase</keyword>
<dbReference type="AlphaFoldDB" id="A0A6J6CL33"/>
<evidence type="ECO:0000259" key="5">
    <source>
        <dbReference type="PROSITE" id="PS50072"/>
    </source>
</evidence>
<accession>A0A6J6CL33</accession>
<keyword evidence="4" id="KW-0812">Transmembrane</keyword>
<feature type="transmembrane region" description="Helical" evidence="4">
    <location>
        <begin position="38"/>
        <end position="57"/>
    </location>
</feature>
<gene>
    <name evidence="6" type="ORF">UFOPK1537_00375</name>
</gene>
<dbReference type="Gene3D" id="2.40.100.10">
    <property type="entry name" value="Cyclophilin-like"/>
    <property type="match status" value="1"/>
</dbReference>